<feature type="transmembrane region" description="Helical" evidence="10">
    <location>
        <begin position="253"/>
        <end position="271"/>
    </location>
</feature>
<evidence type="ECO:0000259" key="11">
    <source>
        <dbReference type="PROSITE" id="PS50850"/>
    </source>
</evidence>
<evidence type="ECO:0000256" key="9">
    <source>
        <dbReference type="ARBA" id="ARBA00023136"/>
    </source>
</evidence>
<name>A0ABV3XPM9_9RHOB</name>
<comment type="similarity">
    <text evidence="4">Belongs to the major facilitator superfamily. TCR/Tet family.</text>
</comment>
<evidence type="ECO:0000313" key="13">
    <source>
        <dbReference type="Proteomes" id="UP001560019"/>
    </source>
</evidence>
<dbReference type="InterPro" id="IPR001958">
    <property type="entry name" value="Tet-R_TetA/multi-R_MdtG-like"/>
</dbReference>
<dbReference type="EMBL" id="JBEHHI010000001">
    <property type="protein sequence ID" value="MEX5727282.1"/>
    <property type="molecule type" value="Genomic_DNA"/>
</dbReference>
<feature type="transmembrane region" description="Helical" evidence="10">
    <location>
        <begin position="168"/>
        <end position="188"/>
    </location>
</feature>
<dbReference type="RefSeq" id="WP_125407855.1">
    <property type="nucleotide sequence ID" value="NZ_JBEHHI010000001.1"/>
</dbReference>
<comment type="function">
    <text evidence="1">Resistance to tetracycline by an active tetracycline efflux. This is an energy-dependent process that decreases the accumulation of the antibiotic in whole cells. This protein functions as a metal-tetracycline/H(+) antiporter.</text>
</comment>
<comment type="similarity">
    <text evidence="3 10">Belongs to the major facilitator superfamily. Bcr/CmlA family.</text>
</comment>
<keyword evidence="5 10" id="KW-0813">Transport</keyword>
<keyword evidence="13" id="KW-1185">Reference proteome</keyword>
<dbReference type="InterPro" id="IPR036259">
    <property type="entry name" value="MFS_trans_sf"/>
</dbReference>
<feature type="transmembrane region" description="Helical" evidence="10">
    <location>
        <begin position="52"/>
        <end position="71"/>
    </location>
</feature>
<evidence type="ECO:0000256" key="10">
    <source>
        <dbReference type="RuleBase" id="RU365088"/>
    </source>
</evidence>
<feature type="transmembrane region" description="Helical" evidence="10">
    <location>
        <begin position="140"/>
        <end position="162"/>
    </location>
</feature>
<dbReference type="SUPFAM" id="SSF103473">
    <property type="entry name" value="MFS general substrate transporter"/>
    <property type="match status" value="1"/>
</dbReference>
<dbReference type="NCBIfam" id="TIGR00710">
    <property type="entry name" value="efflux_Bcr_CflA"/>
    <property type="match status" value="1"/>
</dbReference>
<reference evidence="12 13" key="1">
    <citation type="submission" date="2024-06" db="EMBL/GenBank/DDBJ databases">
        <title>Genome of Rhodovulum iodosum, a marine photoferrotroph.</title>
        <authorList>
            <person name="Bianchini G."/>
            <person name="Nikeleit V."/>
            <person name="Kappler A."/>
            <person name="Bryce C."/>
            <person name="Sanchez-Baracaldo P."/>
        </authorList>
    </citation>
    <scope>NUCLEOTIDE SEQUENCE [LARGE SCALE GENOMIC DNA]</scope>
    <source>
        <strain evidence="12 13">UT/N1</strain>
    </source>
</reference>
<gene>
    <name evidence="12" type="ORF">Ga0609869_000635</name>
</gene>
<evidence type="ECO:0000256" key="5">
    <source>
        <dbReference type="ARBA" id="ARBA00022448"/>
    </source>
</evidence>
<keyword evidence="6" id="KW-1003">Cell membrane</keyword>
<dbReference type="InterPro" id="IPR005829">
    <property type="entry name" value="Sugar_transporter_CS"/>
</dbReference>
<evidence type="ECO:0000256" key="7">
    <source>
        <dbReference type="ARBA" id="ARBA00022692"/>
    </source>
</evidence>
<dbReference type="PRINTS" id="PR01035">
    <property type="entry name" value="TCRTETA"/>
</dbReference>
<evidence type="ECO:0000313" key="12">
    <source>
        <dbReference type="EMBL" id="MEX5727282.1"/>
    </source>
</evidence>
<feature type="domain" description="Major facilitator superfamily (MFS) profile" evidence="11">
    <location>
        <begin position="17"/>
        <end position="400"/>
    </location>
</feature>
<accession>A0ABV3XPM9</accession>
<feature type="transmembrane region" description="Helical" evidence="10">
    <location>
        <begin position="310"/>
        <end position="327"/>
    </location>
</feature>
<dbReference type="PANTHER" id="PTHR23501">
    <property type="entry name" value="MAJOR FACILITATOR SUPERFAMILY"/>
    <property type="match status" value="1"/>
</dbReference>
<evidence type="ECO:0000256" key="3">
    <source>
        <dbReference type="ARBA" id="ARBA00006236"/>
    </source>
</evidence>
<dbReference type="InterPro" id="IPR004812">
    <property type="entry name" value="Efflux_drug-R_Bcr/CmlA"/>
</dbReference>
<comment type="subcellular location">
    <subcellularLocation>
        <location evidence="10">Cell inner membrane</location>
        <topology evidence="10">Multi-pass membrane protein</topology>
    </subcellularLocation>
    <subcellularLocation>
        <location evidence="2">Cell membrane</location>
        <topology evidence="2">Multi-pass membrane protein</topology>
    </subcellularLocation>
</comment>
<feature type="transmembrane region" description="Helical" evidence="10">
    <location>
        <begin position="217"/>
        <end position="241"/>
    </location>
</feature>
<dbReference type="PANTHER" id="PTHR23501:SF169">
    <property type="entry name" value="SLR0616 PROTEIN"/>
    <property type="match status" value="1"/>
</dbReference>
<dbReference type="PROSITE" id="PS00216">
    <property type="entry name" value="SUGAR_TRANSPORT_1"/>
    <property type="match status" value="1"/>
</dbReference>
<dbReference type="Pfam" id="PF07690">
    <property type="entry name" value="MFS_1"/>
    <property type="match status" value="1"/>
</dbReference>
<feature type="transmembrane region" description="Helical" evidence="10">
    <location>
        <begin position="375"/>
        <end position="396"/>
    </location>
</feature>
<keyword evidence="10" id="KW-0997">Cell inner membrane</keyword>
<feature type="transmembrane region" description="Helical" evidence="10">
    <location>
        <begin position="283"/>
        <end position="304"/>
    </location>
</feature>
<evidence type="ECO:0000256" key="1">
    <source>
        <dbReference type="ARBA" id="ARBA00003279"/>
    </source>
</evidence>
<protein>
    <recommendedName>
        <fullName evidence="10">Bcr/CflA family efflux transporter</fullName>
    </recommendedName>
</protein>
<keyword evidence="8 10" id="KW-1133">Transmembrane helix</keyword>
<keyword evidence="7 10" id="KW-0812">Transmembrane</keyword>
<feature type="transmembrane region" description="Helical" evidence="10">
    <location>
        <begin position="348"/>
        <end position="369"/>
    </location>
</feature>
<organism evidence="12 13">
    <name type="scientific">Rhodovulum iodosum</name>
    <dbReference type="NCBI Taxonomy" id="68291"/>
    <lineage>
        <taxon>Bacteria</taxon>
        <taxon>Pseudomonadati</taxon>
        <taxon>Pseudomonadota</taxon>
        <taxon>Alphaproteobacteria</taxon>
        <taxon>Rhodobacterales</taxon>
        <taxon>Paracoccaceae</taxon>
        <taxon>Rhodovulum</taxon>
    </lineage>
</organism>
<feature type="transmembrane region" description="Helical" evidence="10">
    <location>
        <begin position="108"/>
        <end position="128"/>
    </location>
</feature>
<evidence type="ECO:0000256" key="4">
    <source>
        <dbReference type="ARBA" id="ARBA00007520"/>
    </source>
</evidence>
<dbReference type="PROSITE" id="PS50850">
    <property type="entry name" value="MFS"/>
    <property type="match status" value="1"/>
</dbReference>
<dbReference type="Gene3D" id="1.20.1720.10">
    <property type="entry name" value="Multidrug resistance protein D"/>
    <property type="match status" value="1"/>
</dbReference>
<feature type="transmembrane region" description="Helical" evidence="10">
    <location>
        <begin position="21"/>
        <end position="40"/>
    </location>
</feature>
<dbReference type="Proteomes" id="UP001560019">
    <property type="component" value="Unassembled WGS sequence"/>
</dbReference>
<sequence>MSARPDVRLFDRTTPPHIVTLVLLAGISALSMNIFLPSLPNMTEYFGTDYRLMQLSVALYLAVNAVLQILIGPISDRYGRRPVMLGSIALFLLATLGCLLAPSVEIFLLFRMAQAIVVTGMVLSRAVVRDMVPDAQAASMIGYVTMGMALVPMLGPALGGFLDEAFGWKANFTMLFAAGAAILALAWADMGETARGGSTSLVAQFREYPELFGSRRFWGYALAAAFASGAFFAYLGGAPFVGSEVFGLSPSALGLYFALTALGYMAGNFVSGRFSVRLGVNRMILTGTLTVTAGILLSILLFLLGATHPLAFFGFMAAMGLGNGMVLPNATAGMLSVRPRLAGTASGLGGAIMIGGGAGLSALAGALLVPGRGPYPLLLIMLATSLASILATLYVLHINRIAGPIDTTPPPRARPPRA</sequence>
<evidence type="ECO:0000256" key="8">
    <source>
        <dbReference type="ARBA" id="ARBA00022989"/>
    </source>
</evidence>
<dbReference type="InterPro" id="IPR011701">
    <property type="entry name" value="MFS"/>
</dbReference>
<proteinExistence type="inferred from homology"/>
<feature type="transmembrane region" description="Helical" evidence="10">
    <location>
        <begin position="83"/>
        <end position="102"/>
    </location>
</feature>
<keyword evidence="9 10" id="KW-0472">Membrane</keyword>
<evidence type="ECO:0000256" key="6">
    <source>
        <dbReference type="ARBA" id="ARBA00022475"/>
    </source>
</evidence>
<comment type="caution">
    <text evidence="12">The sequence shown here is derived from an EMBL/GenBank/DDBJ whole genome shotgun (WGS) entry which is preliminary data.</text>
</comment>
<dbReference type="InterPro" id="IPR020846">
    <property type="entry name" value="MFS_dom"/>
</dbReference>
<evidence type="ECO:0000256" key="2">
    <source>
        <dbReference type="ARBA" id="ARBA00004651"/>
    </source>
</evidence>
<dbReference type="CDD" id="cd17320">
    <property type="entry name" value="MFS_MdfA_MDR_like"/>
    <property type="match status" value="1"/>
</dbReference>